<sequence length="438" mass="48982">MHSDTIACASPNDDDDGDHSSNHFRDSVAQVRALLAELSRNTKLTLAPAKDTSMPLKRRRRLQHIHIKGLPISLPSPEPSPESSPDCKAHHYNSGDDQDIDDDHLPLQQLIDRERSGAPHTRPPTPGEGGMLGDNGSSDITTPHDLVASHCLQLSQCSCQHLLMLHRLLQQQQQQSSGVNLHTLPELVTHSLDLCQAIPQHQPFPPSTSPFTPAAYPPQRLPLYNSAYKDTATYQSLMPPRLITPQANHNSGYHHHYHQQQQQHTLLQMIGIPQYHPTSRFQTFTNQPNFHQQQHTQSPAAPAACLAGPLPPPQLQYYQAHSLLHYHQRQQLQPPSSMATPPYPRDPALSQAYYHQQPVRPHINGSLQHVPLSPYDRYYHYYHHPYAPRELRLLAPLINSKSGIPTTSLAASTDGLAMPSRPTTPPYPPQPNGILKNT</sequence>
<evidence type="ECO:0000313" key="1">
    <source>
        <dbReference type="EMBL" id="KAJ1679815.1"/>
    </source>
</evidence>
<keyword evidence="2" id="KW-1185">Reference proteome</keyword>
<proteinExistence type="predicted"/>
<organism evidence="1 2">
    <name type="scientific">Spiromyces aspiralis</name>
    <dbReference type="NCBI Taxonomy" id="68401"/>
    <lineage>
        <taxon>Eukaryota</taxon>
        <taxon>Fungi</taxon>
        <taxon>Fungi incertae sedis</taxon>
        <taxon>Zoopagomycota</taxon>
        <taxon>Kickxellomycotina</taxon>
        <taxon>Kickxellomycetes</taxon>
        <taxon>Kickxellales</taxon>
        <taxon>Kickxellaceae</taxon>
        <taxon>Spiromyces</taxon>
    </lineage>
</organism>
<accession>A0ACC1HUV8</accession>
<comment type="caution">
    <text evidence="1">The sequence shown here is derived from an EMBL/GenBank/DDBJ whole genome shotgun (WGS) entry which is preliminary data.</text>
</comment>
<feature type="non-terminal residue" evidence="1">
    <location>
        <position position="438"/>
    </location>
</feature>
<name>A0ACC1HUV8_9FUNG</name>
<dbReference type="Proteomes" id="UP001145114">
    <property type="component" value="Unassembled WGS sequence"/>
</dbReference>
<gene>
    <name evidence="1" type="ORF">EV182_001275</name>
</gene>
<protein>
    <submittedName>
        <fullName evidence="1">Uncharacterized protein</fullName>
    </submittedName>
</protein>
<dbReference type="EMBL" id="JAMZIH010000168">
    <property type="protein sequence ID" value="KAJ1679815.1"/>
    <property type="molecule type" value="Genomic_DNA"/>
</dbReference>
<reference evidence="1" key="1">
    <citation type="submission" date="2022-06" db="EMBL/GenBank/DDBJ databases">
        <title>Phylogenomic reconstructions and comparative analyses of Kickxellomycotina fungi.</title>
        <authorList>
            <person name="Reynolds N.K."/>
            <person name="Stajich J.E."/>
            <person name="Barry K."/>
            <person name="Grigoriev I.V."/>
            <person name="Crous P."/>
            <person name="Smith M.E."/>
        </authorList>
    </citation>
    <scope>NUCLEOTIDE SEQUENCE</scope>
    <source>
        <strain evidence="1">RSA 2271</strain>
    </source>
</reference>
<evidence type="ECO:0000313" key="2">
    <source>
        <dbReference type="Proteomes" id="UP001145114"/>
    </source>
</evidence>